<feature type="transmembrane region" description="Helical" evidence="1">
    <location>
        <begin position="268"/>
        <end position="294"/>
    </location>
</feature>
<dbReference type="AlphaFoldDB" id="A0A938WS63"/>
<gene>
    <name evidence="2" type="ORF">H6A34_00190</name>
</gene>
<dbReference type="Proteomes" id="UP000706891">
    <property type="component" value="Unassembled WGS sequence"/>
</dbReference>
<reference evidence="2" key="2">
    <citation type="journal article" date="2021" name="Sci. Rep.">
        <title>The distribution of antibiotic resistance genes in chicken gut microbiota commensals.</title>
        <authorList>
            <person name="Juricova H."/>
            <person name="Matiasovicova J."/>
            <person name="Kubasova T."/>
            <person name="Cejkova D."/>
            <person name="Rychlik I."/>
        </authorList>
    </citation>
    <scope>NUCLEOTIDE SEQUENCE</scope>
    <source>
        <strain evidence="2">An824</strain>
    </source>
</reference>
<feature type="transmembrane region" description="Helical" evidence="1">
    <location>
        <begin position="315"/>
        <end position="335"/>
    </location>
</feature>
<keyword evidence="3" id="KW-1185">Reference proteome</keyword>
<comment type="caution">
    <text evidence="2">The sequence shown here is derived from an EMBL/GenBank/DDBJ whole genome shotgun (WGS) entry which is preliminary data.</text>
</comment>
<organism evidence="2 3">
    <name type="scientific">Marseilla massiliensis</name>
    <dbReference type="NCBI Taxonomy" id="1841864"/>
    <lineage>
        <taxon>Bacteria</taxon>
        <taxon>Pseudomonadati</taxon>
        <taxon>Bacteroidota</taxon>
        <taxon>Bacteroidia</taxon>
        <taxon>Bacteroidales</taxon>
        <taxon>Prevotellaceae</taxon>
        <taxon>Marseilla</taxon>
    </lineage>
</organism>
<keyword evidence="1" id="KW-0812">Transmembrane</keyword>
<dbReference type="RefSeq" id="WP_205102717.1">
    <property type="nucleotide sequence ID" value="NZ_JACJJG010000001.1"/>
</dbReference>
<evidence type="ECO:0000256" key="1">
    <source>
        <dbReference type="SAM" id="Phobius"/>
    </source>
</evidence>
<feature type="transmembrane region" description="Helical" evidence="1">
    <location>
        <begin position="195"/>
        <end position="219"/>
    </location>
</feature>
<evidence type="ECO:0008006" key="4">
    <source>
        <dbReference type="Google" id="ProtNLM"/>
    </source>
</evidence>
<feature type="transmembrane region" description="Helical" evidence="1">
    <location>
        <begin position="41"/>
        <end position="64"/>
    </location>
</feature>
<dbReference type="EMBL" id="JACJJG010000001">
    <property type="protein sequence ID" value="MBM6672315.1"/>
    <property type="molecule type" value="Genomic_DNA"/>
</dbReference>
<name>A0A938WS63_9BACT</name>
<accession>A0A938WS63</accession>
<protein>
    <recommendedName>
        <fullName evidence="4">Plasmid transfer protein</fullName>
    </recommendedName>
</protein>
<evidence type="ECO:0000313" key="2">
    <source>
        <dbReference type="EMBL" id="MBM6672315.1"/>
    </source>
</evidence>
<keyword evidence="1" id="KW-1133">Transmembrane helix</keyword>
<feature type="transmembrane region" description="Helical" evidence="1">
    <location>
        <begin position="226"/>
        <end position="248"/>
    </location>
</feature>
<reference evidence="2" key="1">
    <citation type="submission" date="2020-08" db="EMBL/GenBank/DDBJ databases">
        <authorList>
            <person name="Cejkova D."/>
            <person name="Kubasova T."/>
            <person name="Jahodarova E."/>
            <person name="Rychlik I."/>
        </authorList>
    </citation>
    <scope>NUCLEOTIDE SEQUENCE</scope>
    <source>
        <strain evidence="2">An824</strain>
    </source>
</reference>
<proteinExistence type="predicted"/>
<keyword evidence="1" id="KW-0472">Membrane</keyword>
<evidence type="ECO:0000313" key="3">
    <source>
        <dbReference type="Proteomes" id="UP000706891"/>
    </source>
</evidence>
<sequence length="376" mass="42149">MDDDILSDFGIHLLEEEIDDVIFQTNEFLTDATFTGAQGPFWWILQMCMALAALFAIIMAAGMAYKMMVKKEPLDVMKLFKPLAVAVIMSWWYPPADTGITNSGSSWCVLDFLSYIPNAIGSYTHDLYQAEALQITDKFEEVQQLIYVRDTMYTSLQAQADIARSGTMDPALVESTMEQTGVEEVTEMEKDASRLWFTSLVSGATVCLDKIVMVIALIVYRIGWWATIYCQQILLGMLTIFGPIQWAFSLLPKWEGAWAKWMTRYLTVHFYGAMLYFVGFYVLLLFDIVLCIQVENLTAITASETTMAAYLQNSFFSAGYLMAASIVALKCLNLVPDLAAWMIPEGDTAFSTRNFGEGVAQQAKMSATGAMHSLMR</sequence>